<evidence type="ECO:0000256" key="1">
    <source>
        <dbReference type="SAM" id="Phobius"/>
    </source>
</evidence>
<protein>
    <submittedName>
        <fullName evidence="2">Uncharacterized protein</fullName>
    </submittedName>
</protein>
<feature type="transmembrane region" description="Helical" evidence="1">
    <location>
        <begin position="150"/>
        <end position="171"/>
    </location>
</feature>
<dbReference type="Proteomes" id="UP000323393">
    <property type="component" value="Unassembled WGS sequence"/>
</dbReference>
<keyword evidence="1" id="KW-0472">Membrane</keyword>
<reference evidence="2 3" key="1">
    <citation type="submission" date="2019-08" db="EMBL/GenBank/DDBJ databases">
        <title>Bacillus genomes from the desert of Cuatro Cienegas, Coahuila.</title>
        <authorList>
            <person name="Olmedo-Alvarez G."/>
        </authorList>
    </citation>
    <scope>NUCLEOTIDE SEQUENCE [LARGE SCALE GENOMIC DNA]</scope>
    <source>
        <strain evidence="2 3">CH88_3T</strain>
    </source>
</reference>
<name>A0AA95B6S2_9BACI</name>
<evidence type="ECO:0000313" key="3">
    <source>
        <dbReference type="Proteomes" id="UP000323393"/>
    </source>
</evidence>
<evidence type="ECO:0000313" key="2">
    <source>
        <dbReference type="EMBL" id="TYS58497.1"/>
    </source>
</evidence>
<organism evidence="2 3">
    <name type="scientific">Sutcliffiella horikoshii</name>
    <dbReference type="NCBI Taxonomy" id="79883"/>
    <lineage>
        <taxon>Bacteria</taxon>
        <taxon>Bacillati</taxon>
        <taxon>Bacillota</taxon>
        <taxon>Bacilli</taxon>
        <taxon>Bacillales</taxon>
        <taxon>Bacillaceae</taxon>
        <taxon>Sutcliffiella</taxon>
    </lineage>
</organism>
<comment type="caution">
    <text evidence="2">The sequence shown here is derived from an EMBL/GenBank/DDBJ whole genome shotgun (WGS) entry which is preliminary data.</text>
</comment>
<accession>A0AA95B6S2</accession>
<feature type="transmembrane region" description="Helical" evidence="1">
    <location>
        <begin position="37"/>
        <end position="59"/>
    </location>
</feature>
<keyword evidence="1" id="KW-0812">Transmembrane</keyword>
<proteinExistence type="predicted"/>
<dbReference type="RefSeq" id="WP_148966011.1">
    <property type="nucleotide sequence ID" value="NZ_VTEU01000004.1"/>
</dbReference>
<sequence>MTMLTIAICLILGVFMFMLVASYAFMKNEGDEVSMNYKILACLFLPILNIAFGLKINLLDSFKGSPATFENLLVTIVHLAVWIFSLAFAYKAESKAMLKLYAIFWALTLAIAGLTAYIISVETTVDFAWAMPLAMLLLPQWYGFDYFVDGDFVFLVIIMVISLVMVSASVWRWRRLVK</sequence>
<feature type="transmembrane region" description="Helical" evidence="1">
    <location>
        <begin position="102"/>
        <end position="120"/>
    </location>
</feature>
<gene>
    <name evidence="2" type="ORF">FZC74_11855</name>
</gene>
<dbReference type="EMBL" id="VTEU01000004">
    <property type="protein sequence ID" value="TYS58497.1"/>
    <property type="molecule type" value="Genomic_DNA"/>
</dbReference>
<feature type="transmembrane region" description="Helical" evidence="1">
    <location>
        <begin position="71"/>
        <end position="90"/>
    </location>
</feature>
<keyword evidence="1" id="KW-1133">Transmembrane helix</keyword>
<feature type="transmembrane region" description="Helical" evidence="1">
    <location>
        <begin position="7"/>
        <end position="25"/>
    </location>
</feature>
<dbReference type="AlphaFoldDB" id="A0AA95B6S2"/>